<reference evidence="4 5" key="1">
    <citation type="submission" date="2020-08" db="EMBL/GenBank/DDBJ databases">
        <title>Genome public.</title>
        <authorList>
            <person name="Liu C."/>
            <person name="Sun Q."/>
        </authorList>
    </citation>
    <scope>NUCLEOTIDE SEQUENCE [LARGE SCALE GENOMIC DNA]</scope>
    <source>
        <strain evidence="4 5">NSJ-6</strain>
    </source>
</reference>
<evidence type="ECO:0000256" key="2">
    <source>
        <dbReference type="ARBA" id="ARBA00022898"/>
    </source>
</evidence>
<dbReference type="CDD" id="cd01561">
    <property type="entry name" value="CBS_like"/>
    <property type="match status" value="1"/>
</dbReference>
<evidence type="ECO:0000259" key="3">
    <source>
        <dbReference type="Pfam" id="PF00291"/>
    </source>
</evidence>
<accession>A0ABR7D984</accession>
<dbReference type="EMBL" id="JACOOO010000004">
    <property type="protein sequence ID" value="MBC5627710.1"/>
    <property type="molecule type" value="Genomic_DNA"/>
</dbReference>
<dbReference type="SUPFAM" id="SSF53686">
    <property type="entry name" value="Tryptophan synthase beta subunit-like PLP-dependent enzymes"/>
    <property type="match status" value="1"/>
</dbReference>
<keyword evidence="2" id="KW-0663">Pyridoxal phosphate</keyword>
<protein>
    <submittedName>
        <fullName evidence="4">PLP-dependent cysteine synthase family protein</fullName>
    </submittedName>
</protein>
<dbReference type="Gene3D" id="3.40.50.1100">
    <property type="match status" value="2"/>
</dbReference>
<proteinExistence type="predicted"/>
<evidence type="ECO:0000256" key="1">
    <source>
        <dbReference type="ARBA" id="ARBA00001933"/>
    </source>
</evidence>
<comment type="cofactor">
    <cofactor evidence="1">
        <name>pyridoxal 5'-phosphate</name>
        <dbReference type="ChEBI" id="CHEBI:597326"/>
    </cofactor>
</comment>
<sequence length="336" mass="37232">MMNILNKINNLEKLIGNTPLVEISFKYKGRELKICSKIEHYNLTGSIKDRIAIYMIKKAYLDKRLKEKDIIVEATSGNTGISFAAIGTYLGHEVHIYMPNWLSTERIKLLESYNAKLHLVSKEDGGFLKCVSLAEDCSTNCPDVFLPGQFSNIDNTYAHYYSTGPEIYKTLKKHNLKADLFIAGVGTGGTIMGIGKYLKEKNHNLKIYPLEPSNSPTLSTGKHTTVNHRIQGISDEFIPPILDLAMLNEVIGVDDGDSIIMAQMICKKFGLGVGISSGANFIGAIKSLELNNFKGNIVTVFADDNKKYLSTDLMNVEPVKEGFISSNVDLIDLKVL</sequence>
<dbReference type="RefSeq" id="WP_032119703.1">
    <property type="nucleotide sequence ID" value="NZ_JACOOO010000004.1"/>
</dbReference>
<dbReference type="InterPro" id="IPR036052">
    <property type="entry name" value="TrpB-like_PALP_sf"/>
</dbReference>
<dbReference type="InterPro" id="IPR050214">
    <property type="entry name" value="Cys_Synth/Cystath_Beta-Synth"/>
</dbReference>
<organism evidence="4 5">
    <name type="scientific">Clostridium hominis</name>
    <dbReference type="NCBI Taxonomy" id="2763036"/>
    <lineage>
        <taxon>Bacteria</taxon>
        <taxon>Bacillati</taxon>
        <taxon>Bacillota</taxon>
        <taxon>Clostridia</taxon>
        <taxon>Eubacteriales</taxon>
        <taxon>Clostridiaceae</taxon>
        <taxon>Clostridium</taxon>
    </lineage>
</organism>
<comment type="caution">
    <text evidence="4">The sequence shown here is derived from an EMBL/GenBank/DDBJ whole genome shotgun (WGS) entry which is preliminary data.</text>
</comment>
<dbReference type="InterPro" id="IPR001926">
    <property type="entry name" value="TrpB-like_PALP"/>
</dbReference>
<evidence type="ECO:0000313" key="5">
    <source>
        <dbReference type="Proteomes" id="UP000596929"/>
    </source>
</evidence>
<dbReference type="Pfam" id="PF00291">
    <property type="entry name" value="PALP"/>
    <property type="match status" value="1"/>
</dbReference>
<keyword evidence="5" id="KW-1185">Reference proteome</keyword>
<dbReference type="PANTHER" id="PTHR10314">
    <property type="entry name" value="CYSTATHIONINE BETA-SYNTHASE"/>
    <property type="match status" value="1"/>
</dbReference>
<gene>
    <name evidence="4" type="ORF">H8S20_02275</name>
</gene>
<feature type="domain" description="Tryptophan synthase beta chain-like PALP" evidence="3">
    <location>
        <begin position="12"/>
        <end position="302"/>
    </location>
</feature>
<dbReference type="Proteomes" id="UP000596929">
    <property type="component" value="Unassembled WGS sequence"/>
</dbReference>
<evidence type="ECO:0000313" key="4">
    <source>
        <dbReference type="EMBL" id="MBC5627710.1"/>
    </source>
</evidence>
<name>A0ABR7D984_9CLOT</name>